<proteinExistence type="predicted"/>
<gene>
    <name evidence="1" type="ORF">MML48_8g00002738</name>
</gene>
<evidence type="ECO:0000313" key="2">
    <source>
        <dbReference type="Proteomes" id="UP001056778"/>
    </source>
</evidence>
<evidence type="ECO:0000313" key="1">
    <source>
        <dbReference type="EMBL" id="KAI4456033.1"/>
    </source>
</evidence>
<name>A0ACB9SML8_HOLOL</name>
<sequence length="282" mass="31639">MSVCKFFLQGTCKFGDNCKFSHQINDVSQQNHGASIMRQTVANSPQIDTNLLVKSVVTDMMNAEKGGHWLLSSYAPFKDKPCFPGFENRSFEEVRYGYYEAMKNGSVEQYKQQLQMTLQEAAMKMKMLQNPTAEIIGMLIQIYNTTVGTQNITPAPFGSSQTTSVFSQNQPAFDQNSFAQKQSPFGQNQTNFSQNQSSNQTNFGQNQSPTQTNFAQNQSPNQPNFGQNQSPTQTNFVQNQSPNQPNFGQNQSPAQTNFAQNQPQGTSIFALANQEFFWEKSD</sequence>
<comment type="caution">
    <text evidence="1">The sequence shown here is derived from an EMBL/GenBank/DDBJ whole genome shotgun (WGS) entry which is preliminary data.</text>
</comment>
<protein>
    <submittedName>
        <fullName evidence="1">Nucleoporin-like protein 2</fullName>
    </submittedName>
</protein>
<accession>A0ACB9SML8</accession>
<dbReference type="Proteomes" id="UP001056778">
    <property type="component" value="Chromosome 8"/>
</dbReference>
<dbReference type="EMBL" id="CM043022">
    <property type="protein sequence ID" value="KAI4456033.1"/>
    <property type="molecule type" value="Genomic_DNA"/>
</dbReference>
<organism evidence="1 2">
    <name type="scientific">Holotrichia oblita</name>
    <name type="common">Chafer beetle</name>
    <dbReference type="NCBI Taxonomy" id="644536"/>
    <lineage>
        <taxon>Eukaryota</taxon>
        <taxon>Metazoa</taxon>
        <taxon>Ecdysozoa</taxon>
        <taxon>Arthropoda</taxon>
        <taxon>Hexapoda</taxon>
        <taxon>Insecta</taxon>
        <taxon>Pterygota</taxon>
        <taxon>Neoptera</taxon>
        <taxon>Endopterygota</taxon>
        <taxon>Coleoptera</taxon>
        <taxon>Polyphaga</taxon>
        <taxon>Scarabaeiformia</taxon>
        <taxon>Scarabaeidae</taxon>
        <taxon>Melolonthinae</taxon>
        <taxon>Holotrichia</taxon>
    </lineage>
</organism>
<reference evidence="1" key="1">
    <citation type="submission" date="2022-04" db="EMBL/GenBank/DDBJ databases">
        <title>Chromosome-scale genome assembly of Holotrichia oblita Faldermann.</title>
        <authorList>
            <person name="Rongchong L."/>
        </authorList>
    </citation>
    <scope>NUCLEOTIDE SEQUENCE</scope>
    <source>
        <strain evidence="1">81SQS9</strain>
    </source>
</reference>
<keyword evidence="2" id="KW-1185">Reference proteome</keyword>